<proteinExistence type="predicted"/>
<dbReference type="OrthoDB" id="7672517at2"/>
<evidence type="ECO:0000313" key="2">
    <source>
        <dbReference type="Proteomes" id="UP000006250"/>
    </source>
</evidence>
<comment type="caution">
    <text evidence="1">The sequence shown here is derived from an EMBL/GenBank/DDBJ whole genome shotgun (WGS) entry which is preliminary data.</text>
</comment>
<dbReference type="AlphaFoldDB" id="E1JSG8"/>
<name>E1JSG8_SOLFR</name>
<gene>
    <name evidence="1" type="ORF">DesfrDRAFT_0567</name>
</gene>
<dbReference type="RefSeq" id="WP_005990893.1">
    <property type="nucleotide sequence ID" value="NZ_AECZ01000002.1"/>
</dbReference>
<accession>E1JSG8</accession>
<dbReference type="eggNOG" id="ENOG50330D7">
    <property type="taxonomic scope" value="Bacteria"/>
</dbReference>
<sequence>MEQSTDVRQAVLGAATGYALEQVLPFVVSLKKTGYAGRICLFVWDMDQGALRVLERLGVELYPCASQRTDKRYTVTGGRFFVFREFLLGQKDRLERLMLTDVRDVAFQRDPFTGLSETGAHCFLEREDHCLGSETFNADAMRRAYGEDALRELADRPISCVGVTAGDRDSMLAYLDALTDELAAMAEDFFGSDQAAHNRIVHAAGAAFVRLHGSDTPHVLHMGLVPPGDVPLDARRAVCNSKGDVVAVLHQYDRHPEVAARLRESLF</sequence>
<dbReference type="EMBL" id="AECZ01000002">
    <property type="protein sequence ID" value="EFL52937.1"/>
    <property type="molecule type" value="Genomic_DNA"/>
</dbReference>
<reference evidence="1 2" key="1">
    <citation type="submission" date="2010-08" db="EMBL/GenBank/DDBJ databases">
        <title>The draft genome of Desulfovibrio fructosovorans JJ.</title>
        <authorList>
            <consortium name="US DOE Joint Genome Institute (JGI-PGF)"/>
            <person name="Lucas S."/>
            <person name="Copeland A."/>
            <person name="Lapidus A."/>
            <person name="Cheng J.-F."/>
            <person name="Bruce D."/>
            <person name="Goodwin L."/>
            <person name="Pitluck S."/>
            <person name="Land M.L."/>
            <person name="Hauser L."/>
            <person name="Chang Y.-J."/>
            <person name="Jeffries C."/>
            <person name="Wall J.D."/>
            <person name="Stahl D.A."/>
            <person name="Arkin A.P."/>
            <person name="Dehal P."/>
            <person name="Stolyar S.M."/>
            <person name="Hazen T.C."/>
            <person name="Woyke T.J."/>
        </authorList>
    </citation>
    <scope>NUCLEOTIDE SEQUENCE [LARGE SCALE GENOMIC DNA]</scope>
    <source>
        <strain evidence="1 2">JJ</strain>
    </source>
</reference>
<keyword evidence="2" id="KW-1185">Reference proteome</keyword>
<evidence type="ECO:0000313" key="1">
    <source>
        <dbReference type="EMBL" id="EFL52937.1"/>
    </source>
</evidence>
<protein>
    <submittedName>
        <fullName evidence="1">Uncharacterized protein</fullName>
    </submittedName>
</protein>
<dbReference type="STRING" id="596151.DesfrDRAFT_0567"/>
<dbReference type="Proteomes" id="UP000006250">
    <property type="component" value="Unassembled WGS sequence"/>
</dbReference>
<organism evidence="1 2">
    <name type="scientific">Solidesulfovibrio fructosivorans JJ]</name>
    <dbReference type="NCBI Taxonomy" id="596151"/>
    <lineage>
        <taxon>Bacteria</taxon>
        <taxon>Pseudomonadati</taxon>
        <taxon>Thermodesulfobacteriota</taxon>
        <taxon>Desulfovibrionia</taxon>
        <taxon>Desulfovibrionales</taxon>
        <taxon>Desulfovibrionaceae</taxon>
        <taxon>Solidesulfovibrio</taxon>
    </lineage>
</organism>